<feature type="region of interest" description="Disordered" evidence="1">
    <location>
        <begin position="185"/>
        <end position="205"/>
    </location>
</feature>
<reference evidence="3 4" key="1">
    <citation type="journal article" date="2023" name="Int. J. Mol. Sci.">
        <title>De Novo Assembly and Annotation of 11 Diverse Shrub Willow (Salix) Genomes Reveals Novel Gene Organization in Sex-Linked Regions.</title>
        <authorList>
            <person name="Hyden B."/>
            <person name="Feng K."/>
            <person name="Yates T.B."/>
            <person name="Jawdy S."/>
            <person name="Cereghino C."/>
            <person name="Smart L.B."/>
            <person name="Muchero W."/>
        </authorList>
    </citation>
    <scope>NUCLEOTIDE SEQUENCE [LARGE SCALE GENOMIC DNA]</scope>
    <source>
        <tissue evidence="3">Shoot tip</tissue>
    </source>
</reference>
<keyword evidence="2" id="KW-0812">Transmembrane</keyword>
<dbReference type="AlphaFoldDB" id="A0AAD6NRI0"/>
<keyword evidence="4" id="KW-1185">Reference proteome</keyword>
<keyword evidence="2" id="KW-1133">Transmembrane helix</keyword>
<feature type="compositionally biased region" description="Acidic residues" evidence="1">
    <location>
        <begin position="185"/>
        <end position="195"/>
    </location>
</feature>
<feature type="region of interest" description="Disordered" evidence="1">
    <location>
        <begin position="117"/>
        <end position="154"/>
    </location>
</feature>
<gene>
    <name evidence="3" type="ORF">OIU84_013991</name>
</gene>
<evidence type="ECO:0000313" key="4">
    <source>
        <dbReference type="Proteomes" id="UP001162972"/>
    </source>
</evidence>
<feature type="compositionally biased region" description="Basic and acidic residues" evidence="1">
    <location>
        <begin position="196"/>
        <end position="205"/>
    </location>
</feature>
<comment type="caution">
    <text evidence="3">The sequence shown here is derived from an EMBL/GenBank/DDBJ whole genome shotgun (WGS) entry which is preliminary data.</text>
</comment>
<sequence length="205" mass="22892">MNPLISLFSALTPLPTTTTTVLLALLVAALPLPLPTNAGLLTISHKTNSQRNRRNCFLNPMKPLLPTTTTTMSLIPYPVSPRFPYPFAVLALSSAAAILILVPLQMWPTWFHNRHRGSSKKGSASLPPKPPFRRSVSDLSPNNILSRSSSSNGRSSFQWLKKMRDSMNEINQWWDEIMPDTDEVFAEPCDFEEEAEKSGPEDNPY</sequence>
<keyword evidence="2" id="KW-0472">Membrane</keyword>
<organism evidence="3 4">
    <name type="scientific">Salix udensis</name>
    <dbReference type="NCBI Taxonomy" id="889485"/>
    <lineage>
        <taxon>Eukaryota</taxon>
        <taxon>Viridiplantae</taxon>
        <taxon>Streptophyta</taxon>
        <taxon>Embryophyta</taxon>
        <taxon>Tracheophyta</taxon>
        <taxon>Spermatophyta</taxon>
        <taxon>Magnoliopsida</taxon>
        <taxon>eudicotyledons</taxon>
        <taxon>Gunneridae</taxon>
        <taxon>Pentapetalae</taxon>
        <taxon>rosids</taxon>
        <taxon>fabids</taxon>
        <taxon>Malpighiales</taxon>
        <taxon>Salicaceae</taxon>
        <taxon>Saliceae</taxon>
        <taxon>Salix</taxon>
    </lineage>
</organism>
<evidence type="ECO:0000313" key="3">
    <source>
        <dbReference type="EMBL" id="KAJ6401831.1"/>
    </source>
</evidence>
<protein>
    <submittedName>
        <fullName evidence="3">Uncharacterized protein</fullName>
    </submittedName>
</protein>
<evidence type="ECO:0000256" key="1">
    <source>
        <dbReference type="SAM" id="MobiDB-lite"/>
    </source>
</evidence>
<dbReference type="EMBL" id="JAPFFJ010000018">
    <property type="protein sequence ID" value="KAJ6401831.1"/>
    <property type="molecule type" value="Genomic_DNA"/>
</dbReference>
<name>A0AAD6NRI0_9ROSI</name>
<feature type="transmembrane region" description="Helical" evidence="2">
    <location>
        <begin position="85"/>
        <end position="104"/>
    </location>
</feature>
<feature type="compositionally biased region" description="Low complexity" evidence="1">
    <location>
        <begin position="139"/>
        <end position="154"/>
    </location>
</feature>
<accession>A0AAD6NRI0</accession>
<proteinExistence type="predicted"/>
<dbReference type="Proteomes" id="UP001162972">
    <property type="component" value="Chromosome 4"/>
</dbReference>
<evidence type="ECO:0000256" key="2">
    <source>
        <dbReference type="SAM" id="Phobius"/>
    </source>
</evidence>